<evidence type="ECO:0000313" key="1">
    <source>
        <dbReference type="EMBL" id="ALU28195.1"/>
    </source>
</evidence>
<organism evidence="1 2">
    <name type="scientific">Myroides odoratimimus</name>
    <dbReference type="NCBI Taxonomy" id="76832"/>
    <lineage>
        <taxon>Bacteria</taxon>
        <taxon>Pseudomonadati</taxon>
        <taxon>Bacteroidota</taxon>
        <taxon>Flavobacteriia</taxon>
        <taxon>Flavobacteriales</taxon>
        <taxon>Flavobacteriaceae</taxon>
        <taxon>Myroides</taxon>
    </lineage>
</organism>
<name>A0A0S7EFE7_9FLAO</name>
<reference evidence="1 2" key="1">
    <citation type="journal article" date="2016" name="J. Zhejiang Univ. Sci. B">
        <title>Antibiotic resistance mechanisms of Myroides sp.</title>
        <authorList>
            <person name="Hu S."/>
            <person name="Yuan S."/>
            <person name="Qu H."/>
            <person name="Jiang T."/>
            <person name="Zhou Y."/>
            <person name="Wang M."/>
            <person name="Ming D."/>
        </authorList>
    </citation>
    <scope>NUCLEOTIDE SEQUENCE [LARGE SCALE GENOMIC DNA]</scope>
    <source>
        <strain evidence="1 2">PR63039</strain>
    </source>
</reference>
<accession>A0A0S7EFE7</accession>
<protein>
    <submittedName>
        <fullName evidence="1">Uncharacterized protein</fullName>
    </submittedName>
</protein>
<dbReference type="EMBL" id="CP013690">
    <property type="protein sequence ID" value="ALU28195.1"/>
    <property type="molecule type" value="Genomic_DNA"/>
</dbReference>
<dbReference type="KEGG" id="mod:AS202_19490"/>
<gene>
    <name evidence="1" type="ORF">AS202_19490</name>
</gene>
<dbReference type="Proteomes" id="UP000069030">
    <property type="component" value="Chromosome"/>
</dbReference>
<dbReference type="GeneID" id="66976100"/>
<dbReference type="RefSeq" id="WP_006260054.1">
    <property type="nucleotide sequence ID" value="NZ_BCMQ01000004.1"/>
</dbReference>
<dbReference type="AlphaFoldDB" id="A0A0S7EFE7"/>
<proteinExistence type="predicted"/>
<sequence>MRKIGVLLILCLASNIYAQEKGRKERVSIKLDVEDATMLNKENAIDLQEYIESVYLSSTKFFNQGALPLVEKGEYAVVLVDSEGNNELKKSSDFKGIAVDKIESFEYKKVPGKDFINGTFATSFGIISIKIKS</sequence>
<evidence type="ECO:0000313" key="2">
    <source>
        <dbReference type="Proteomes" id="UP000069030"/>
    </source>
</evidence>